<organism evidence="2 3">
    <name type="scientific">Candidatus Protofrankia californiensis</name>
    <dbReference type="NCBI Taxonomy" id="1839754"/>
    <lineage>
        <taxon>Bacteria</taxon>
        <taxon>Bacillati</taxon>
        <taxon>Actinomycetota</taxon>
        <taxon>Actinomycetes</taxon>
        <taxon>Frankiales</taxon>
        <taxon>Frankiaceae</taxon>
        <taxon>Protofrankia</taxon>
    </lineage>
</organism>
<dbReference type="AlphaFoldDB" id="A0A1C3NSV0"/>
<name>A0A1C3NSV0_9ACTN</name>
<evidence type="ECO:0000313" key="3">
    <source>
        <dbReference type="Proteomes" id="UP000199013"/>
    </source>
</evidence>
<dbReference type="Pfam" id="PF13936">
    <property type="entry name" value="HTH_38"/>
    <property type="match status" value="1"/>
</dbReference>
<accession>A0A1C3NSV0</accession>
<dbReference type="Proteomes" id="UP000199013">
    <property type="component" value="Unassembled WGS sequence"/>
</dbReference>
<proteinExistence type="predicted"/>
<evidence type="ECO:0000313" key="2">
    <source>
        <dbReference type="EMBL" id="SBW17090.1"/>
    </source>
</evidence>
<feature type="domain" description="Transposase IS30-like HTH" evidence="1">
    <location>
        <begin position="16"/>
        <end position="57"/>
    </location>
</feature>
<gene>
    <name evidence="2" type="ORF">FDG2_0058</name>
</gene>
<sequence>MIILVSRTGWWIGRQEQLTIDERELIFRELSRNCSAWLSAKALGRHHSTISREIERNGGEKIYRAVEA</sequence>
<protein>
    <recommendedName>
        <fullName evidence="1">Transposase IS30-like HTH domain-containing protein</fullName>
    </recommendedName>
</protein>
<evidence type="ECO:0000259" key="1">
    <source>
        <dbReference type="Pfam" id="PF13936"/>
    </source>
</evidence>
<keyword evidence="3" id="KW-1185">Reference proteome</keyword>
<reference evidence="3" key="1">
    <citation type="submission" date="2016-02" db="EMBL/GenBank/DDBJ databases">
        <authorList>
            <person name="Wibberg D."/>
        </authorList>
    </citation>
    <scope>NUCLEOTIDE SEQUENCE [LARGE SCALE GENOMIC DNA]</scope>
</reference>
<dbReference type="InterPro" id="IPR025246">
    <property type="entry name" value="IS30-like_HTH"/>
</dbReference>
<dbReference type="EMBL" id="FLUV01000021">
    <property type="protein sequence ID" value="SBW17090.1"/>
    <property type="molecule type" value="Genomic_DNA"/>
</dbReference>